<feature type="non-terminal residue" evidence="1">
    <location>
        <position position="91"/>
    </location>
</feature>
<reference evidence="1" key="1">
    <citation type="journal article" date="2014" name="Front. Microbiol.">
        <title>High frequency of phylogenetically diverse reductive dehalogenase-homologous genes in deep subseafloor sedimentary metagenomes.</title>
        <authorList>
            <person name="Kawai M."/>
            <person name="Futagami T."/>
            <person name="Toyoda A."/>
            <person name="Takaki Y."/>
            <person name="Nishi S."/>
            <person name="Hori S."/>
            <person name="Arai W."/>
            <person name="Tsubouchi T."/>
            <person name="Morono Y."/>
            <person name="Uchiyama I."/>
            <person name="Ito T."/>
            <person name="Fujiyama A."/>
            <person name="Inagaki F."/>
            <person name="Takami H."/>
        </authorList>
    </citation>
    <scope>NUCLEOTIDE SEQUENCE</scope>
    <source>
        <strain evidence="1">Expedition CK06-06</strain>
    </source>
</reference>
<organism evidence="1">
    <name type="scientific">marine sediment metagenome</name>
    <dbReference type="NCBI Taxonomy" id="412755"/>
    <lineage>
        <taxon>unclassified sequences</taxon>
        <taxon>metagenomes</taxon>
        <taxon>ecological metagenomes</taxon>
    </lineage>
</organism>
<dbReference type="EMBL" id="BARW01029311">
    <property type="protein sequence ID" value="GAJ08100.1"/>
    <property type="molecule type" value="Genomic_DNA"/>
</dbReference>
<accession>X1VJQ2</accession>
<sequence length="91" mass="9729">MGLRLMKKVQKIINSIPIVGPLARSIVTLLGRFVFSGSREYWESRYAGGGTSGAGSYGKPAEFKAQVLNSFVKDNGISSVIEFGCGDGNQL</sequence>
<comment type="caution">
    <text evidence="1">The sequence shown here is derived from an EMBL/GenBank/DDBJ whole genome shotgun (WGS) entry which is preliminary data.</text>
</comment>
<protein>
    <submittedName>
        <fullName evidence="1">Uncharacterized protein</fullName>
    </submittedName>
</protein>
<evidence type="ECO:0000313" key="1">
    <source>
        <dbReference type="EMBL" id="GAJ08100.1"/>
    </source>
</evidence>
<proteinExistence type="predicted"/>
<name>X1VJQ2_9ZZZZ</name>
<gene>
    <name evidence="1" type="ORF">S12H4_47134</name>
</gene>
<dbReference type="AlphaFoldDB" id="X1VJQ2"/>